<organism evidence="2 3">
    <name type="scientific">Halobellus rarus</name>
    <dbReference type="NCBI Taxonomy" id="1126237"/>
    <lineage>
        <taxon>Archaea</taxon>
        <taxon>Methanobacteriati</taxon>
        <taxon>Methanobacteriota</taxon>
        <taxon>Stenosarchaea group</taxon>
        <taxon>Halobacteria</taxon>
        <taxon>Halobacteriales</taxon>
        <taxon>Haloferacaceae</taxon>
        <taxon>Halobellus</taxon>
    </lineage>
</organism>
<evidence type="ECO:0000313" key="2">
    <source>
        <dbReference type="EMBL" id="MFD1599318.1"/>
    </source>
</evidence>
<evidence type="ECO:0000313" key="3">
    <source>
        <dbReference type="Proteomes" id="UP001597085"/>
    </source>
</evidence>
<keyword evidence="3" id="KW-1185">Reference proteome</keyword>
<gene>
    <name evidence="2" type="ORF">ACFSBX_10160</name>
</gene>
<feature type="compositionally biased region" description="Basic and acidic residues" evidence="1">
    <location>
        <begin position="17"/>
        <end position="27"/>
    </location>
</feature>
<feature type="compositionally biased region" description="Polar residues" evidence="1">
    <location>
        <begin position="28"/>
        <end position="39"/>
    </location>
</feature>
<evidence type="ECO:0000256" key="1">
    <source>
        <dbReference type="SAM" id="MobiDB-lite"/>
    </source>
</evidence>
<dbReference type="SUPFAM" id="SSF51604">
    <property type="entry name" value="Enolase C-terminal domain-like"/>
    <property type="match status" value="1"/>
</dbReference>
<dbReference type="InterPro" id="IPR036849">
    <property type="entry name" value="Enolase-like_C_sf"/>
</dbReference>
<comment type="caution">
    <text evidence="2">The sequence shown here is derived from an EMBL/GenBank/DDBJ whole genome shotgun (WGS) entry which is preliminary data.</text>
</comment>
<dbReference type="Gene3D" id="3.20.20.120">
    <property type="entry name" value="Enolase-like C-terminal domain"/>
    <property type="match status" value="1"/>
</dbReference>
<reference evidence="2 3" key="1">
    <citation type="journal article" date="2019" name="Int. J. Syst. Evol. Microbiol.">
        <title>The Global Catalogue of Microorganisms (GCM) 10K type strain sequencing project: providing services to taxonomists for standard genome sequencing and annotation.</title>
        <authorList>
            <consortium name="The Broad Institute Genomics Platform"/>
            <consortium name="The Broad Institute Genome Sequencing Center for Infectious Disease"/>
            <person name="Wu L."/>
            <person name="Ma J."/>
        </authorList>
    </citation>
    <scope>NUCLEOTIDE SEQUENCE [LARGE SCALE GENOMIC DNA]</scope>
    <source>
        <strain evidence="2 3">CGMCC 1.12121</strain>
    </source>
</reference>
<dbReference type="EMBL" id="JBHUDK010000008">
    <property type="protein sequence ID" value="MFD1599318.1"/>
    <property type="molecule type" value="Genomic_DNA"/>
</dbReference>
<dbReference type="Proteomes" id="UP001597085">
    <property type="component" value="Unassembled WGS sequence"/>
</dbReference>
<feature type="region of interest" description="Disordered" evidence="1">
    <location>
        <begin position="329"/>
        <end position="360"/>
    </location>
</feature>
<feature type="region of interest" description="Disordered" evidence="1">
    <location>
        <begin position="16"/>
        <end position="60"/>
    </location>
</feature>
<evidence type="ECO:0008006" key="4">
    <source>
        <dbReference type="Google" id="ProtNLM"/>
    </source>
</evidence>
<dbReference type="AlphaFoldDB" id="A0ABD6CMR6"/>
<protein>
    <recommendedName>
        <fullName evidence="4">L-alanine-DL-glutamate epimerase</fullName>
    </recommendedName>
</protein>
<dbReference type="Gene3D" id="3.30.390.10">
    <property type="entry name" value="Enolase-like, N-terminal domain"/>
    <property type="match status" value="1"/>
</dbReference>
<proteinExistence type="predicted"/>
<name>A0ABD6CMR6_9EURY</name>
<dbReference type="InterPro" id="IPR029017">
    <property type="entry name" value="Enolase-like_N"/>
</dbReference>
<sequence>MSDLFDAVADLPLSIESAERTRRERDTSSGFVRTTTTFHLSGPASADAGTSGSVHTGRGEDVTYDTEDHDALADAPAFDFAGEYTFAEFSSRLDEIDLFPTKAPERETARHYRRWAVESAALDLALRQNGLSLSAVVDRDAEPVRFVASMRLGDPPTTDRLDAVLDAYPGTEFKLDPTPDWDADVVDAVAATEAVRILDLKGLYEGTEVDADPDPDLYERLLSAFPDAVIEDPGLTDETRPLFDGEEDRVSWDYPITGVESVEELPFEPEWLNIKPSRFGTAESLFETIEWAEARGVSLYGGGQFELGVGRDHVQLLASLCYPDGPNDVAPGGYNDPEVAPGLPTSPLAAPENTTGLSWE</sequence>
<dbReference type="RefSeq" id="WP_256422720.1">
    <property type="nucleotide sequence ID" value="NZ_JANHDI010000014.1"/>
</dbReference>
<accession>A0ABD6CMR6</accession>